<reference evidence="1 4" key="1">
    <citation type="journal article" date="2015" name="J. Virol.">
        <title>The Genome of a Tortoise Herpesvirus (Testudinid Herpesvirus 3) Has a Novel Structure and Contains a Large Region That Is Not Required for Replication In Vitro or Virulence In Vivo.</title>
        <authorList>
            <person name="Gandar F."/>
            <person name="Wilkie G.S."/>
            <person name="Gatherer D."/>
            <person name="Kerr K."/>
            <person name="Marlier D."/>
            <person name="Diez M."/>
            <person name="Marschang R.E."/>
            <person name="Mast J."/>
            <person name="Dewals B.G."/>
            <person name="Davison A.J."/>
            <person name="Vanderplasschen A.F."/>
        </authorList>
    </citation>
    <scope>NUCLEOTIDE SEQUENCE [LARGE SCALE GENOMIC DNA]</scope>
    <source>
        <strain evidence="1 4">1976</strain>
    </source>
</reference>
<organism evidence="2 3">
    <name type="scientific">Testudinid alphaherpesvirus 3</name>
    <dbReference type="NCBI Taxonomy" id="2560801"/>
    <lineage>
        <taxon>Viruses</taxon>
        <taxon>Duplodnaviria</taxon>
        <taxon>Heunggongvirae</taxon>
        <taxon>Peploviricota</taxon>
        <taxon>Herviviricetes</taxon>
        <taxon>Herpesvirales</taxon>
        <taxon>Orthoherpesviridae</taxon>
        <taxon>Alphaherpesvirinae</taxon>
        <taxon>Scutavirus</taxon>
        <taxon>Scutavirus testudinidalpha3</taxon>
    </lineage>
</organism>
<reference evidence="2 3" key="2">
    <citation type="journal article" date="2015" name="PLoS ONE">
        <title>A Genomic Approach to Unravel Host-Pathogen Interaction in Chelonians: The Example of Testudinid Herpesvirus 3.</title>
        <authorList>
            <person name="Origgi F.C."/>
            <person name="Tecilla M."/>
            <person name="Pilo P."/>
            <person name="Aloisio F."/>
            <person name="Otten P."/>
            <person name="Aguilar-Bultet L."/>
            <person name="Sattler U."/>
            <person name="Roccabianca P."/>
            <person name="Romero C.H."/>
            <person name="Bloom D.C."/>
            <person name="Jacobson E.R."/>
        </authorList>
    </citation>
    <scope>NUCLEOTIDE SEQUENCE [LARGE SCALE GENOMIC DNA]</scope>
    <source>
        <strain evidence="2">US1976/98</strain>
    </source>
</reference>
<evidence type="ECO:0000313" key="1">
    <source>
        <dbReference type="EMBL" id="AIU39314.1"/>
    </source>
</evidence>
<evidence type="ECO:0000313" key="2">
    <source>
        <dbReference type="EMBL" id="AKV40743.1"/>
    </source>
</evidence>
<dbReference type="KEGG" id="vg:26122578"/>
<keyword evidence="4" id="KW-1185">Reference proteome</keyword>
<dbReference type="Proteomes" id="UP000100290">
    <property type="component" value="Segment"/>
</dbReference>
<gene>
    <name evidence="2" type="primary">ORF96</name>
    <name evidence="1" type="synonym">TE4</name>
</gene>
<proteinExistence type="predicted"/>
<protein>
    <submittedName>
        <fullName evidence="1">Protein TE4</fullName>
    </submittedName>
</protein>
<accession>A0A0K1R1G9</accession>
<dbReference type="EMBL" id="KT008627">
    <property type="protein sequence ID" value="AKV40743.1"/>
    <property type="molecule type" value="Genomic_DNA"/>
</dbReference>
<dbReference type="EMBL" id="KM924292">
    <property type="protein sequence ID" value="AIU39314.1"/>
    <property type="molecule type" value="Genomic_DNA"/>
</dbReference>
<name>A0A0K1R1G9_9ALPH</name>
<sequence length="520" mass="60281">MNVLLCSLVAAVALAVPAAATRHISGECTYSMKYLNDQYDLFGLDAWWYPYRNRLRDQWVGNIPLNGVFSASHEMPDFPSEFDEYPIYKHKGFVMESCAELNNHLRWIQHLDNDDPPPTPCHCLADLDVPPSFFAQPYVYMNKIGRLIVETNIQHSECYCDPRDSVRDHSYFLSDSKDREKMGMERHLVKCIMTRAPSHRVRMPCESVCVRWAKGKRISSDCSDEIGQTHELIVVSENYDRAMDFLCRDASAKCLYVYGESAPLDKLQTQQCYGLDELCRQFIPDPEIIKFRIHWANYMTINPDFRVLSSWGLKNADKVSLNCRYRYTERRGRNDRWYNFNRFFDGRDQNNGWQSSVFQDLTATNVSELTDTWKANIRYQPKTWNPSGFYWCSTREENIEKLHLRPTVVRAWFPYNLTRKPIVENRGDVNHLSVGIHGFPALETQFVGFENQACVYSPPPNDWSLEYYYNCSTSVNVSIPSVTLIGCNDFETRKWEFKLSDADASESASDGRSAETTTLA</sequence>
<dbReference type="Proteomes" id="UP000208106">
    <property type="component" value="Segment"/>
</dbReference>
<evidence type="ECO:0000313" key="3">
    <source>
        <dbReference type="Proteomes" id="UP000100290"/>
    </source>
</evidence>
<evidence type="ECO:0000313" key="4">
    <source>
        <dbReference type="Proteomes" id="UP000208106"/>
    </source>
</evidence>